<dbReference type="EMBL" id="HBGS01042891">
    <property type="protein sequence ID" value="CAD9453619.1"/>
    <property type="molecule type" value="Transcribed_RNA"/>
</dbReference>
<keyword evidence="2" id="KW-0223">Dioxygenase</keyword>
<feature type="region of interest" description="Disordered" evidence="6">
    <location>
        <begin position="110"/>
        <end position="143"/>
    </location>
</feature>
<dbReference type="GO" id="GO:0008198">
    <property type="term" value="F:ferrous iron binding"/>
    <property type="evidence" value="ECO:0007669"/>
    <property type="project" value="TreeGrafter"/>
</dbReference>
<dbReference type="GO" id="GO:0035513">
    <property type="term" value="P:oxidative RNA demethylation"/>
    <property type="evidence" value="ECO:0007669"/>
    <property type="project" value="TreeGrafter"/>
</dbReference>
<dbReference type="InterPro" id="IPR027450">
    <property type="entry name" value="AlkB-like"/>
</dbReference>
<dbReference type="InterPro" id="IPR037151">
    <property type="entry name" value="AlkB-like_sf"/>
</dbReference>
<dbReference type="Gene3D" id="2.60.120.590">
    <property type="entry name" value="Alpha-ketoglutarate-dependent dioxygenase AlkB-like"/>
    <property type="match status" value="1"/>
</dbReference>
<dbReference type="GO" id="GO:0035516">
    <property type="term" value="F:broad specificity oxidative DNA demethylase activity"/>
    <property type="evidence" value="ECO:0007669"/>
    <property type="project" value="TreeGrafter"/>
</dbReference>
<dbReference type="SUPFAM" id="SSF51197">
    <property type="entry name" value="Clavaminate synthase-like"/>
    <property type="match status" value="1"/>
</dbReference>
<dbReference type="GO" id="GO:0035515">
    <property type="term" value="F:oxidative RNA demethylase activity"/>
    <property type="evidence" value="ECO:0007669"/>
    <property type="project" value="TreeGrafter"/>
</dbReference>
<proteinExistence type="predicted"/>
<gene>
    <name evidence="8" type="ORF">DSPE1174_LOCUS22121</name>
</gene>
<comment type="cofactor">
    <cofactor evidence="5">
        <name>Fe(2+)</name>
        <dbReference type="ChEBI" id="CHEBI:29033"/>
    </cofactor>
    <text evidence="5">Binds 1 Fe(2+) ion per subunit.</text>
</comment>
<name>A0A7S2DG40_9STRA</name>
<evidence type="ECO:0000313" key="8">
    <source>
        <dbReference type="EMBL" id="CAD9453619.1"/>
    </source>
</evidence>
<dbReference type="PANTHER" id="PTHR16557">
    <property type="entry name" value="ALKYLATED DNA REPAIR PROTEIN ALKB-RELATED"/>
    <property type="match status" value="1"/>
</dbReference>
<organism evidence="8">
    <name type="scientific">Octactis speculum</name>
    <dbReference type="NCBI Taxonomy" id="3111310"/>
    <lineage>
        <taxon>Eukaryota</taxon>
        <taxon>Sar</taxon>
        <taxon>Stramenopiles</taxon>
        <taxon>Ochrophyta</taxon>
        <taxon>Dictyochophyceae</taxon>
        <taxon>Dictyochales</taxon>
        <taxon>Dictyochaceae</taxon>
        <taxon>Octactis</taxon>
    </lineage>
</organism>
<evidence type="ECO:0000259" key="7">
    <source>
        <dbReference type="Pfam" id="PF13532"/>
    </source>
</evidence>
<feature type="domain" description="Alpha-ketoglutarate-dependent dioxygenase AlkB-like" evidence="7">
    <location>
        <begin position="88"/>
        <end position="298"/>
    </location>
</feature>
<evidence type="ECO:0000256" key="3">
    <source>
        <dbReference type="ARBA" id="ARBA00023002"/>
    </source>
</evidence>
<reference evidence="8" key="1">
    <citation type="submission" date="2021-01" db="EMBL/GenBank/DDBJ databases">
        <authorList>
            <person name="Corre E."/>
            <person name="Pelletier E."/>
            <person name="Niang G."/>
            <person name="Scheremetjew M."/>
            <person name="Finn R."/>
            <person name="Kale V."/>
            <person name="Holt S."/>
            <person name="Cochrane G."/>
            <person name="Meng A."/>
            <person name="Brown T."/>
            <person name="Cohen L."/>
        </authorList>
    </citation>
    <scope>NUCLEOTIDE SEQUENCE</scope>
    <source>
        <strain evidence="8">CCMP1381</strain>
    </source>
</reference>
<dbReference type="Pfam" id="PF13532">
    <property type="entry name" value="2OG-FeII_Oxy_2"/>
    <property type="match status" value="1"/>
</dbReference>
<feature type="compositionally biased region" description="Polar residues" evidence="6">
    <location>
        <begin position="123"/>
        <end position="135"/>
    </location>
</feature>
<evidence type="ECO:0000256" key="2">
    <source>
        <dbReference type="ARBA" id="ARBA00022964"/>
    </source>
</evidence>
<feature type="binding site" evidence="5">
    <location>
        <position position="268"/>
    </location>
    <ligand>
        <name>Fe cation</name>
        <dbReference type="ChEBI" id="CHEBI:24875"/>
        <note>catalytic</note>
    </ligand>
</feature>
<dbReference type="PANTHER" id="PTHR16557:SF2">
    <property type="entry name" value="NUCLEIC ACID DIOXYGENASE ALKBH1"/>
    <property type="match status" value="1"/>
</dbReference>
<dbReference type="AlphaFoldDB" id="A0A7S2DG40"/>
<evidence type="ECO:0000256" key="4">
    <source>
        <dbReference type="ARBA" id="ARBA00023004"/>
    </source>
</evidence>
<keyword evidence="1 5" id="KW-0479">Metal-binding</keyword>
<keyword evidence="4 5" id="KW-0408">Iron</keyword>
<dbReference type="InterPro" id="IPR004574">
    <property type="entry name" value="Alkb"/>
</dbReference>
<feature type="region of interest" description="Disordered" evidence="6">
    <location>
        <begin position="43"/>
        <end position="69"/>
    </location>
</feature>
<evidence type="ECO:0000256" key="6">
    <source>
        <dbReference type="SAM" id="MobiDB-lite"/>
    </source>
</evidence>
<feature type="binding site" evidence="5">
    <location>
        <position position="212"/>
    </location>
    <ligand>
        <name>Fe cation</name>
        <dbReference type="ChEBI" id="CHEBI:24875"/>
        <note>catalytic</note>
    </ligand>
</feature>
<sequence>MSQEPDDNQLVAVHSPAVELTPNDSGDGVGACSSMAYGAQPISPALHGAQNQGQASSVPIVESKSTKSDHGDCADEFNGLVNLIPEFGVIHLRSALSVQEQRKLWKKCKTNVRDPPTSGGSGMTSFHVSSGSTDAKTTKGGHRDEGWSKYGELLFLRSAVELARQVEENESMELEPSYCRLARILSGDQPVRIDHISGNMYRSNCKLNNHCDMNKPFFTMSVALGNDAEFTVGRKTTRPNKNERSGRPQTLTMRSGDAMFFDGGSIPHSVDRILPDTAPAWWSREKTQNGSRVVVLFRESPT</sequence>
<keyword evidence="3" id="KW-0560">Oxidoreductase</keyword>
<feature type="binding site" evidence="5">
    <location>
        <position position="210"/>
    </location>
    <ligand>
        <name>Fe cation</name>
        <dbReference type="ChEBI" id="CHEBI:24875"/>
        <note>catalytic</note>
    </ligand>
</feature>
<evidence type="ECO:0000256" key="1">
    <source>
        <dbReference type="ARBA" id="ARBA00022723"/>
    </source>
</evidence>
<accession>A0A7S2DG40</accession>
<protein>
    <recommendedName>
        <fullName evidence="7">Alpha-ketoglutarate-dependent dioxygenase AlkB-like domain-containing protein</fullName>
    </recommendedName>
</protein>
<evidence type="ECO:0000256" key="5">
    <source>
        <dbReference type="PIRSR" id="PIRSR604574-2"/>
    </source>
</evidence>
<dbReference type="GO" id="GO:0005737">
    <property type="term" value="C:cytoplasm"/>
    <property type="evidence" value="ECO:0007669"/>
    <property type="project" value="TreeGrafter"/>
</dbReference>